<dbReference type="InterPro" id="IPR056711">
    <property type="entry name" value="DUF7809"/>
</dbReference>
<dbReference type="InParanoid" id="G0NEH2"/>
<evidence type="ECO:0000313" key="2">
    <source>
        <dbReference type="EMBL" id="EGT58864.1"/>
    </source>
</evidence>
<keyword evidence="3" id="KW-1185">Reference proteome</keyword>
<evidence type="ECO:0000313" key="3">
    <source>
        <dbReference type="Proteomes" id="UP000008068"/>
    </source>
</evidence>
<evidence type="ECO:0000259" key="1">
    <source>
        <dbReference type="Pfam" id="PF25100"/>
    </source>
</evidence>
<dbReference type="HOGENOM" id="CLU_2075231_0_0_1"/>
<proteinExistence type="predicted"/>
<accession>G0NEH2</accession>
<reference evidence="3" key="1">
    <citation type="submission" date="2011-07" db="EMBL/GenBank/DDBJ databases">
        <authorList>
            <consortium name="Caenorhabditis brenneri Sequencing and Analysis Consortium"/>
            <person name="Wilson R.K."/>
        </authorList>
    </citation>
    <scope>NUCLEOTIDE SEQUENCE [LARGE SCALE GENOMIC DNA]</scope>
    <source>
        <strain evidence="3">PB2801</strain>
    </source>
</reference>
<dbReference type="Proteomes" id="UP000008068">
    <property type="component" value="Unassembled WGS sequence"/>
</dbReference>
<gene>
    <name evidence="2" type="ORF">CAEBREN_14086</name>
</gene>
<name>G0NEH2_CAEBE</name>
<dbReference type="Pfam" id="PF25100">
    <property type="entry name" value="DUF7809"/>
    <property type="match status" value="1"/>
</dbReference>
<dbReference type="AlphaFoldDB" id="G0NEH2"/>
<feature type="domain" description="DUF7809" evidence="1">
    <location>
        <begin position="26"/>
        <end position="99"/>
    </location>
</feature>
<protein>
    <recommendedName>
        <fullName evidence="1">DUF7809 domain-containing protein</fullName>
    </recommendedName>
</protein>
<sequence length="118" mass="14008">MPAQQAKMENYKNDPEIYTSLKNVNYIYKMRLLLTMYHLAMQHISSFKSPFAQDILGFYIKNLQSHAKNQSELIELPTEFFVEVTESMRELDREAYITDDDDEITLFEVCIRMLKGFH</sequence>
<dbReference type="EMBL" id="GL379873">
    <property type="protein sequence ID" value="EGT58864.1"/>
    <property type="molecule type" value="Genomic_DNA"/>
</dbReference>
<organism evidence="3">
    <name type="scientific">Caenorhabditis brenneri</name>
    <name type="common">Nematode worm</name>
    <dbReference type="NCBI Taxonomy" id="135651"/>
    <lineage>
        <taxon>Eukaryota</taxon>
        <taxon>Metazoa</taxon>
        <taxon>Ecdysozoa</taxon>
        <taxon>Nematoda</taxon>
        <taxon>Chromadorea</taxon>
        <taxon>Rhabditida</taxon>
        <taxon>Rhabditina</taxon>
        <taxon>Rhabditomorpha</taxon>
        <taxon>Rhabditoidea</taxon>
        <taxon>Rhabditidae</taxon>
        <taxon>Peloderinae</taxon>
        <taxon>Caenorhabditis</taxon>
    </lineage>
</organism>